<dbReference type="eggNOG" id="ENOG5030UZN">
    <property type="taxonomic scope" value="Bacteria"/>
</dbReference>
<dbReference type="AlphaFoldDB" id="F5YI56"/>
<reference evidence="1 2" key="2">
    <citation type="journal article" date="2011" name="ISME J.">
        <title>RNA-seq reveals cooperative metabolic interactions between two termite-gut spirochete species in co-culture.</title>
        <authorList>
            <person name="Rosenthal A.Z."/>
            <person name="Matson E.G."/>
            <person name="Eldar A."/>
            <person name="Leadbetter J.R."/>
        </authorList>
    </citation>
    <scope>NUCLEOTIDE SEQUENCE [LARGE SCALE GENOMIC DNA]</scope>
    <source>
        <strain evidence="2">ATCC BAA-887 / DSM 12427 / ZAS-2</strain>
    </source>
</reference>
<reference evidence="2" key="1">
    <citation type="submission" date="2009-12" db="EMBL/GenBank/DDBJ databases">
        <title>Complete sequence of Treponema primitia strain ZAS-2.</title>
        <authorList>
            <person name="Tetu S.G."/>
            <person name="Matson E."/>
            <person name="Ren Q."/>
            <person name="Seshadri R."/>
            <person name="Elbourne L."/>
            <person name="Hassan K.A."/>
            <person name="Durkin A."/>
            <person name="Radune D."/>
            <person name="Mohamoud Y."/>
            <person name="Shay R."/>
            <person name="Jin S."/>
            <person name="Zhang X."/>
            <person name="Lucey K."/>
            <person name="Ballor N.R."/>
            <person name="Ottesen E."/>
            <person name="Rosenthal R."/>
            <person name="Allen A."/>
            <person name="Leadbetter J.R."/>
            <person name="Paulsen I.T."/>
        </authorList>
    </citation>
    <scope>NUCLEOTIDE SEQUENCE [LARGE SCALE GENOMIC DNA]</scope>
    <source>
        <strain evidence="2">ATCC BAA-887 / DSM 12427 / ZAS-2</strain>
    </source>
</reference>
<dbReference type="InterPro" id="IPR029470">
    <property type="entry name" value="PDDEXK_4"/>
</dbReference>
<dbReference type="Proteomes" id="UP000009223">
    <property type="component" value="Chromosome"/>
</dbReference>
<gene>
    <name evidence="1" type="ordered locus">TREPR_0943</name>
</gene>
<proteinExistence type="predicted"/>
<name>F5YI56_TREPZ</name>
<dbReference type="EMBL" id="CP001843">
    <property type="protein sequence ID" value="AEF86886.1"/>
    <property type="molecule type" value="Genomic_DNA"/>
</dbReference>
<dbReference type="Pfam" id="PF14281">
    <property type="entry name" value="PDDEXK_4"/>
    <property type="match status" value="1"/>
</dbReference>
<keyword evidence="2" id="KW-1185">Reference proteome</keyword>
<dbReference type="RefSeq" id="WP_015709115.1">
    <property type="nucleotide sequence ID" value="NC_015578.1"/>
</dbReference>
<sequence length="419" mass="49162">MNQPYSGLTIKEIDAFLSQIGIRLEEFKNIRKAYSLECEKGFNIFKSISDTYWYENLHSEVLTSILKPPSEKGIGNPEYFNIFLALIKEKAKEQGKKVDISFFKDYGALRFKTQFPEGEEQKYGKMDIFIYNDAMLKDGKVHGIIIENKINWAKDQPNQLVKYFQFASEKGIVIDSVIYLPMEHYEPDMTVTESEYSAMIPELKKKLLIIPVIDKFKKNIIHDFLEICLNITKRSTKEYFYLNDYCNLVKELGGIVMENSERKNILAQILKDKSKFDTVLQVNEILDDADLLGEIICDELVNSKTTGRKKWKRNNDKDVYKDFDNLDGIILSFCLGKYSKWAFGVWFEPDFKKYAKRIEKNLNKEFTEHFCSEAKIDDGWVYKNFDIDFFKKRSISEAINFLKIQFDLLEEKVEEIIKS</sequence>
<protein>
    <recommendedName>
        <fullName evidence="3">PD-(D/E)XK nuclease superfamily protein</fullName>
    </recommendedName>
</protein>
<evidence type="ECO:0000313" key="1">
    <source>
        <dbReference type="EMBL" id="AEF86886.1"/>
    </source>
</evidence>
<evidence type="ECO:0000313" key="2">
    <source>
        <dbReference type="Proteomes" id="UP000009223"/>
    </source>
</evidence>
<dbReference type="KEGG" id="tpi:TREPR_0943"/>
<organism evidence="1 2">
    <name type="scientific">Treponema primitia (strain ATCC BAA-887 / DSM 12427 / ZAS-2)</name>
    <dbReference type="NCBI Taxonomy" id="545694"/>
    <lineage>
        <taxon>Bacteria</taxon>
        <taxon>Pseudomonadati</taxon>
        <taxon>Spirochaetota</taxon>
        <taxon>Spirochaetia</taxon>
        <taxon>Spirochaetales</taxon>
        <taxon>Treponemataceae</taxon>
        <taxon>Treponema</taxon>
    </lineage>
</organism>
<accession>F5YI56</accession>
<evidence type="ECO:0008006" key="3">
    <source>
        <dbReference type="Google" id="ProtNLM"/>
    </source>
</evidence>
<dbReference type="HOGENOM" id="CLU_058195_0_0_12"/>
<dbReference type="OrthoDB" id="308771at2"/>